<evidence type="ECO:0000256" key="3">
    <source>
        <dbReference type="ARBA" id="ARBA00022833"/>
    </source>
</evidence>
<dbReference type="InterPro" id="IPR017907">
    <property type="entry name" value="Znf_RING_CS"/>
</dbReference>
<evidence type="ECO:0000259" key="8">
    <source>
        <dbReference type="PROSITE" id="PS50119"/>
    </source>
</evidence>
<feature type="coiled-coil region" evidence="5">
    <location>
        <begin position="132"/>
        <end position="166"/>
    </location>
</feature>
<evidence type="ECO:0000256" key="2">
    <source>
        <dbReference type="ARBA" id="ARBA00022771"/>
    </source>
</evidence>
<protein>
    <submittedName>
        <fullName evidence="9">Tripartite motif-containing protein 2</fullName>
    </submittedName>
</protein>
<feature type="compositionally biased region" description="Basic residues" evidence="6">
    <location>
        <begin position="333"/>
        <end position="345"/>
    </location>
</feature>
<dbReference type="SMART" id="SM00184">
    <property type="entry name" value="RING"/>
    <property type="match status" value="1"/>
</dbReference>
<dbReference type="Gene3D" id="3.30.40.10">
    <property type="entry name" value="Zinc/RING finger domain, C3HC4 (zinc finger)"/>
    <property type="match status" value="1"/>
</dbReference>
<evidence type="ECO:0000256" key="5">
    <source>
        <dbReference type="SAM" id="Coils"/>
    </source>
</evidence>
<evidence type="ECO:0000313" key="10">
    <source>
        <dbReference type="Proteomes" id="UP001152320"/>
    </source>
</evidence>
<keyword evidence="5" id="KW-0175">Coiled coil</keyword>
<feature type="domain" description="RING-type" evidence="7">
    <location>
        <begin position="10"/>
        <end position="49"/>
    </location>
</feature>
<dbReference type="EMBL" id="JAIZAY010000002">
    <property type="protein sequence ID" value="KAJ8047201.1"/>
    <property type="molecule type" value="Genomic_DNA"/>
</dbReference>
<dbReference type="PANTHER" id="PTHR25462:SF296">
    <property type="entry name" value="MEIOTIC P26, ISOFORM F"/>
    <property type="match status" value="1"/>
</dbReference>
<sequence length="601" mass="67746">MSTQLSKLTCPLCYDRFKTPKMLLCGHTFCQPCAHQLFQSTPISCPVCRVQVSTPYSSVDQLPTNYVLKALIDSDASLFDKESVSRSFGECPTHPDICDQFCRTCEKQVCKQCISDNHPESSHDTSPVGAVVVQQREVLDNLIIELRDLIKRLESISSNITESEKTCQSEADQLDKDINASVSECTDNIAAHGESLQVVVQEDKKKILKYLDDLKVKNSEIFLSASYVLDQCQSLQADLDKDNLSRIAVIKRLTENRRKIKKDLEKLEGKENVLHIGLKFQSLTTEAKAGNIARKTSLIPKAIPMETISFEDEEWSRTDRNLAICKRSDLKSRTKPKASKIKKKSPSTSSGFSFGSTQSFTFGAPTPAIAHDQSPVQSDSESETDASLLEFLWPTPTWMIAVRVETAGLHSFVKFTNLHFLRETFYHEIGVDQEWSYASHSDYEGKFILCFCPGKVHKFSLPSNQNLKEPGKIVSTVFTPKDVLGISWDKVHRGCYALLNDGKTLLHLEFRGPEVFKEIAVFDEEITSNGDTHFFHVNEEGSMAICDHKKKEVYFFEKIEAEPTLTVTAPPDLQNATPTCVNTRRGEKLWMRKVEKKYPGK</sequence>
<dbReference type="PROSITE" id="PS50119">
    <property type="entry name" value="ZF_BBOX"/>
    <property type="match status" value="1"/>
</dbReference>
<dbReference type="InterPro" id="IPR047153">
    <property type="entry name" value="TRIM45/56/19-like"/>
</dbReference>
<keyword evidence="3" id="KW-0862">Zinc</keyword>
<keyword evidence="10" id="KW-1185">Reference proteome</keyword>
<dbReference type="SUPFAM" id="SSF57850">
    <property type="entry name" value="RING/U-box"/>
    <property type="match status" value="1"/>
</dbReference>
<dbReference type="InterPro" id="IPR013083">
    <property type="entry name" value="Znf_RING/FYVE/PHD"/>
</dbReference>
<name>A0A9Q1CKX2_HOLLE</name>
<dbReference type="CDD" id="cd16449">
    <property type="entry name" value="RING-HC"/>
    <property type="match status" value="1"/>
</dbReference>
<dbReference type="SUPFAM" id="SSF57845">
    <property type="entry name" value="B-box zinc-binding domain"/>
    <property type="match status" value="1"/>
</dbReference>
<dbReference type="GO" id="GO:0005654">
    <property type="term" value="C:nucleoplasm"/>
    <property type="evidence" value="ECO:0007669"/>
    <property type="project" value="TreeGrafter"/>
</dbReference>
<dbReference type="Pfam" id="PF13923">
    <property type="entry name" value="zf-C3HC4_2"/>
    <property type="match status" value="1"/>
</dbReference>
<comment type="caution">
    <text evidence="9">The sequence shown here is derived from an EMBL/GenBank/DDBJ whole genome shotgun (WGS) entry which is preliminary data.</text>
</comment>
<dbReference type="Proteomes" id="UP001152320">
    <property type="component" value="Chromosome 2"/>
</dbReference>
<evidence type="ECO:0000256" key="1">
    <source>
        <dbReference type="ARBA" id="ARBA00022723"/>
    </source>
</evidence>
<reference evidence="9" key="1">
    <citation type="submission" date="2021-10" db="EMBL/GenBank/DDBJ databases">
        <title>Tropical sea cucumber genome reveals ecological adaptation and Cuvierian tubules defense mechanism.</title>
        <authorList>
            <person name="Chen T."/>
        </authorList>
    </citation>
    <scope>NUCLEOTIDE SEQUENCE</scope>
    <source>
        <strain evidence="9">Nanhai2018</strain>
        <tissue evidence="9">Muscle</tissue>
    </source>
</reference>
<organism evidence="9 10">
    <name type="scientific">Holothuria leucospilota</name>
    <name type="common">Black long sea cucumber</name>
    <name type="synonym">Mertensiothuria leucospilota</name>
    <dbReference type="NCBI Taxonomy" id="206669"/>
    <lineage>
        <taxon>Eukaryota</taxon>
        <taxon>Metazoa</taxon>
        <taxon>Echinodermata</taxon>
        <taxon>Eleutherozoa</taxon>
        <taxon>Echinozoa</taxon>
        <taxon>Holothuroidea</taxon>
        <taxon>Aspidochirotacea</taxon>
        <taxon>Aspidochirotida</taxon>
        <taxon>Holothuriidae</taxon>
        <taxon>Holothuria</taxon>
    </lineage>
</organism>
<evidence type="ECO:0000256" key="6">
    <source>
        <dbReference type="SAM" id="MobiDB-lite"/>
    </source>
</evidence>
<dbReference type="InterPro" id="IPR001841">
    <property type="entry name" value="Znf_RING"/>
</dbReference>
<keyword evidence="2 4" id="KW-0863">Zinc-finger</keyword>
<keyword evidence="1" id="KW-0479">Metal-binding</keyword>
<feature type="region of interest" description="Disordered" evidence="6">
    <location>
        <begin position="333"/>
        <end position="352"/>
    </location>
</feature>
<feature type="domain" description="B box-type" evidence="8">
    <location>
        <begin position="86"/>
        <end position="128"/>
    </location>
</feature>
<evidence type="ECO:0000256" key="4">
    <source>
        <dbReference type="PROSITE-ProRule" id="PRU00024"/>
    </source>
</evidence>
<dbReference type="PROSITE" id="PS50089">
    <property type="entry name" value="ZF_RING_2"/>
    <property type="match status" value="1"/>
</dbReference>
<accession>A0A9Q1CKX2</accession>
<evidence type="ECO:0000313" key="9">
    <source>
        <dbReference type="EMBL" id="KAJ8047201.1"/>
    </source>
</evidence>
<dbReference type="AlphaFoldDB" id="A0A9Q1CKX2"/>
<dbReference type="PROSITE" id="PS00518">
    <property type="entry name" value="ZF_RING_1"/>
    <property type="match status" value="1"/>
</dbReference>
<evidence type="ECO:0000259" key="7">
    <source>
        <dbReference type="PROSITE" id="PS50089"/>
    </source>
</evidence>
<dbReference type="InterPro" id="IPR000315">
    <property type="entry name" value="Znf_B-box"/>
</dbReference>
<dbReference type="GO" id="GO:0061630">
    <property type="term" value="F:ubiquitin protein ligase activity"/>
    <property type="evidence" value="ECO:0007669"/>
    <property type="project" value="TreeGrafter"/>
</dbReference>
<dbReference type="OrthoDB" id="6105938at2759"/>
<gene>
    <name evidence="9" type="ORF">HOLleu_06142</name>
</gene>
<dbReference type="GO" id="GO:0008270">
    <property type="term" value="F:zinc ion binding"/>
    <property type="evidence" value="ECO:0007669"/>
    <property type="project" value="UniProtKB-KW"/>
</dbReference>
<proteinExistence type="predicted"/>
<dbReference type="PANTHER" id="PTHR25462">
    <property type="entry name" value="BONUS, ISOFORM C-RELATED"/>
    <property type="match status" value="1"/>
</dbReference>
<dbReference type="Gene3D" id="3.30.160.60">
    <property type="entry name" value="Classic Zinc Finger"/>
    <property type="match status" value="1"/>
</dbReference>